<evidence type="ECO:0000259" key="4">
    <source>
        <dbReference type="Pfam" id="PF01182"/>
    </source>
</evidence>
<comment type="pathway">
    <text evidence="3">Amino-sugar metabolism; N-acetylneuraminate degradation; D-fructose 6-phosphate from N-acetylneuraminate: step 5/5.</text>
</comment>
<dbReference type="PANTHER" id="PTHR11280:SF5">
    <property type="entry name" value="GLUCOSAMINE-6-PHOSPHATE ISOMERASE"/>
    <property type="match status" value="1"/>
</dbReference>
<dbReference type="EMBL" id="JAYJLD010000019">
    <property type="protein sequence ID" value="MEB3102569.1"/>
    <property type="molecule type" value="Genomic_DNA"/>
</dbReference>
<dbReference type="InterPro" id="IPR006148">
    <property type="entry name" value="Glc/Gal-6P_isomerase"/>
</dbReference>
<dbReference type="CDD" id="cd01399">
    <property type="entry name" value="GlcN6P_deaminase"/>
    <property type="match status" value="1"/>
</dbReference>
<organism evidence="5 6">
    <name type="scientific">Ferviditalea candida</name>
    <dbReference type="NCBI Taxonomy" id="3108399"/>
    <lineage>
        <taxon>Bacteria</taxon>
        <taxon>Bacillati</taxon>
        <taxon>Bacillota</taxon>
        <taxon>Bacilli</taxon>
        <taxon>Bacillales</taxon>
        <taxon>Paenibacillaceae</taxon>
        <taxon>Ferviditalea</taxon>
    </lineage>
</organism>
<evidence type="ECO:0000256" key="1">
    <source>
        <dbReference type="ARBA" id="ARBA00022801"/>
    </source>
</evidence>
<evidence type="ECO:0000256" key="2">
    <source>
        <dbReference type="ARBA" id="ARBA00023277"/>
    </source>
</evidence>
<dbReference type="Pfam" id="PF01182">
    <property type="entry name" value="Glucosamine_iso"/>
    <property type="match status" value="1"/>
</dbReference>
<feature type="active site" description="Proton acceptor; for ring-opening step" evidence="3">
    <location>
        <position position="141"/>
    </location>
</feature>
<keyword evidence="1 3" id="KW-0378">Hydrolase</keyword>
<dbReference type="EC" id="3.5.99.6" evidence="3"/>
<dbReference type="PANTHER" id="PTHR11280">
    <property type="entry name" value="GLUCOSAMINE-6-PHOSPHATE ISOMERASE"/>
    <property type="match status" value="1"/>
</dbReference>
<dbReference type="PROSITE" id="PS01161">
    <property type="entry name" value="GLC_GALNAC_ISOMERASE"/>
    <property type="match status" value="1"/>
</dbReference>
<accession>A0ABU5ZJC5</accession>
<evidence type="ECO:0000256" key="3">
    <source>
        <dbReference type="HAMAP-Rule" id="MF_01241"/>
    </source>
</evidence>
<evidence type="ECO:0000313" key="5">
    <source>
        <dbReference type="EMBL" id="MEB3102569.1"/>
    </source>
</evidence>
<keyword evidence="2 3" id="KW-0119">Carbohydrate metabolism</keyword>
<dbReference type="RefSeq" id="WP_371754693.1">
    <property type="nucleotide sequence ID" value="NZ_JAYJLD010000019.1"/>
</dbReference>
<dbReference type="InterPro" id="IPR018321">
    <property type="entry name" value="Glucosamine6P_isomerase_CS"/>
</dbReference>
<proteinExistence type="inferred from homology"/>
<dbReference type="GO" id="GO:0004342">
    <property type="term" value="F:glucosamine-6-phosphate deaminase activity"/>
    <property type="evidence" value="ECO:0007669"/>
    <property type="project" value="UniProtKB-EC"/>
</dbReference>
<protein>
    <recommendedName>
        <fullName evidence="3">Glucosamine-6-phosphate deaminase</fullName>
        <ecNumber evidence="3">3.5.99.6</ecNumber>
    </recommendedName>
    <alternativeName>
        <fullName evidence="3">GlcN6P deaminase</fullName>
        <shortName evidence="3">GNPDA</shortName>
    </alternativeName>
    <alternativeName>
        <fullName evidence="3">Glucosamine-6-phosphate isomerase</fullName>
    </alternativeName>
</protein>
<dbReference type="Proteomes" id="UP001310386">
    <property type="component" value="Unassembled WGS sequence"/>
</dbReference>
<feature type="active site" description="For ring-opening step" evidence="3">
    <location>
        <position position="139"/>
    </location>
</feature>
<evidence type="ECO:0000313" key="6">
    <source>
        <dbReference type="Proteomes" id="UP001310386"/>
    </source>
</evidence>
<comment type="caution">
    <text evidence="5">The sequence shown here is derived from an EMBL/GenBank/DDBJ whole genome shotgun (WGS) entry which is preliminary data.</text>
</comment>
<dbReference type="NCBIfam" id="TIGR00502">
    <property type="entry name" value="nagB"/>
    <property type="match status" value="1"/>
</dbReference>
<comment type="caution">
    <text evidence="3">Lacks conserved residue(s) required for the propagation of feature annotation.</text>
</comment>
<sequence>MKKIQVTIVNSEKEMSAKAAASVIRLLQTKPDAVLGLATGSTPLGLYRLLVAAYVDGKIDFSGVTTFNLDEYIGLPAEHPQSYHAYMHTHLFRHINIQPEQTHIPNGTADDPDVECRRYETLISSSNGIDLQLLGLGENGHIGFNEPGADPYGRTHVTKLTESTRKANARFFNHAEEVPRYAITMGLGSILAHSKRILLLAAGEHKAEAVYRMLEEKVTNHCPASYLQTHPMTEIVIDLGAASLLSLSRKKQQQLVPEILEKPLTPPSRRRLPEGLK</sequence>
<keyword evidence="6" id="KW-1185">Reference proteome</keyword>
<dbReference type="InterPro" id="IPR004547">
    <property type="entry name" value="Glucosamine6P_isomerase"/>
</dbReference>
<comment type="function">
    <text evidence="3">Catalyzes the reversible isomerization-deamination of glucosamine 6-phosphate (GlcN6P) to form fructose 6-phosphate (Fru6P) and ammonium ion.</text>
</comment>
<feature type="domain" description="Glucosamine/galactosamine-6-phosphate isomerase" evidence="4">
    <location>
        <begin position="14"/>
        <end position="228"/>
    </location>
</feature>
<feature type="active site" description="For ring-opening step" evidence="3">
    <location>
        <position position="146"/>
    </location>
</feature>
<dbReference type="InterPro" id="IPR037171">
    <property type="entry name" value="NagB/RpiA_transferase-like"/>
</dbReference>
<dbReference type="SUPFAM" id="SSF100950">
    <property type="entry name" value="NagB/RpiA/CoA transferase-like"/>
    <property type="match status" value="1"/>
</dbReference>
<comment type="catalytic activity">
    <reaction evidence="3">
        <text>alpha-D-glucosamine 6-phosphate + H2O = beta-D-fructose 6-phosphate + NH4(+)</text>
        <dbReference type="Rhea" id="RHEA:12172"/>
        <dbReference type="ChEBI" id="CHEBI:15377"/>
        <dbReference type="ChEBI" id="CHEBI:28938"/>
        <dbReference type="ChEBI" id="CHEBI:57634"/>
        <dbReference type="ChEBI" id="CHEBI:75989"/>
        <dbReference type="EC" id="3.5.99.6"/>
    </reaction>
</comment>
<gene>
    <name evidence="3 5" type="primary">nagB</name>
    <name evidence="5" type="ORF">VF724_12940</name>
</gene>
<comment type="similarity">
    <text evidence="3">Belongs to the glucosamine/galactosamine-6-phosphate isomerase family. NagB subfamily.</text>
</comment>
<dbReference type="HAMAP" id="MF_01241">
    <property type="entry name" value="GlcN6P_deamin"/>
    <property type="match status" value="1"/>
</dbReference>
<dbReference type="Gene3D" id="3.40.50.1360">
    <property type="match status" value="1"/>
</dbReference>
<feature type="active site" description="Proton acceptor; for enolization step" evidence="3">
    <location>
        <position position="70"/>
    </location>
</feature>
<reference evidence="5" key="1">
    <citation type="submission" date="2023-12" db="EMBL/GenBank/DDBJ databases">
        <title>Fervidustalea candida gen. nov., sp. nov., a novel member of the family Paenibacillaceae isolated from a geothermal area.</title>
        <authorList>
            <person name="Li W.-J."/>
            <person name="Jiao J.-Y."/>
            <person name="Chen Y."/>
        </authorList>
    </citation>
    <scope>NUCLEOTIDE SEQUENCE</scope>
    <source>
        <strain evidence="5">SYSU GA230002</strain>
    </source>
</reference>
<name>A0ABU5ZJC5_9BACL</name>